<dbReference type="GO" id="GO:0005829">
    <property type="term" value="C:cytosol"/>
    <property type="evidence" value="ECO:0007669"/>
    <property type="project" value="TreeGrafter"/>
</dbReference>
<dbReference type="GO" id="GO:0046872">
    <property type="term" value="F:metal ion binding"/>
    <property type="evidence" value="ECO:0007669"/>
    <property type="project" value="UniProtKB-KW"/>
</dbReference>
<protein>
    <recommendedName>
        <fullName evidence="3 10">Catalase</fullName>
        <ecNumber evidence="3 10">1.11.1.6</ecNumber>
    </recommendedName>
</protein>
<dbReference type="Pfam" id="PF18011">
    <property type="entry name" value="Catalase_C"/>
    <property type="match status" value="1"/>
</dbReference>
<feature type="compositionally biased region" description="Polar residues" evidence="16">
    <location>
        <begin position="12"/>
        <end position="24"/>
    </location>
</feature>
<dbReference type="Gene3D" id="3.40.50.880">
    <property type="match status" value="1"/>
</dbReference>
<dbReference type="EC" id="1.11.1.6" evidence="3 10"/>
<evidence type="ECO:0000256" key="15">
    <source>
        <dbReference type="RuleBase" id="RU000498"/>
    </source>
</evidence>
<dbReference type="InterPro" id="IPR002226">
    <property type="entry name" value="Catalase_haem_BS"/>
</dbReference>
<evidence type="ECO:0000256" key="10">
    <source>
        <dbReference type="PIRNR" id="PIRNR038927"/>
    </source>
</evidence>
<keyword evidence="8 10" id="KW-0408">Iron</keyword>
<keyword evidence="4 10" id="KW-0575">Peroxidase</keyword>
<dbReference type="Pfam" id="PF00199">
    <property type="entry name" value="Catalase"/>
    <property type="match status" value="1"/>
</dbReference>
<evidence type="ECO:0000256" key="6">
    <source>
        <dbReference type="ARBA" id="ARBA00022723"/>
    </source>
</evidence>
<dbReference type="AlphaFoldDB" id="A0A2T4R771"/>
<evidence type="ECO:0000256" key="4">
    <source>
        <dbReference type="ARBA" id="ARBA00022559"/>
    </source>
</evidence>
<evidence type="ECO:0000256" key="16">
    <source>
        <dbReference type="SAM" id="MobiDB-lite"/>
    </source>
</evidence>
<evidence type="ECO:0000256" key="8">
    <source>
        <dbReference type="ARBA" id="ARBA00023004"/>
    </source>
</evidence>
<keyword evidence="7 10" id="KW-0560">Oxidoreductase</keyword>
<dbReference type="FunFam" id="2.40.180.10:FF:000003">
    <property type="entry name" value="Catalase"/>
    <property type="match status" value="1"/>
</dbReference>
<name>A0A2T4R771_STAHY</name>
<dbReference type="GO" id="GO:0042744">
    <property type="term" value="P:hydrogen peroxide catabolic process"/>
    <property type="evidence" value="ECO:0007669"/>
    <property type="project" value="UniProtKB-UniRule"/>
</dbReference>
<dbReference type="Pfam" id="PF06628">
    <property type="entry name" value="Catalase-rel"/>
    <property type="match status" value="1"/>
</dbReference>
<dbReference type="PIRSF" id="PIRSF038927">
    <property type="entry name" value="Catalase_clade2"/>
    <property type="match status" value="1"/>
</dbReference>
<dbReference type="GO" id="GO:0020037">
    <property type="term" value="F:heme binding"/>
    <property type="evidence" value="ECO:0007669"/>
    <property type="project" value="UniProtKB-UniRule"/>
</dbReference>
<dbReference type="STRING" id="1284.SHYC_02080"/>
<evidence type="ECO:0000313" key="18">
    <source>
        <dbReference type="EMBL" id="RIO43820.1"/>
    </source>
</evidence>
<dbReference type="Gene3D" id="2.40.180.10">
    <property type="entry name" value="Catalase core domain"/>
    <property type="match status" value="1"/>
</dbReference>
<feature type="cross-link" description="3'-histidyl-3-tyrosine (His-Tyr)" evidence="14">
    <location>
        <begin position="333"/>
        <end position="356"/>
    </location>
</feature>
<keyword evidence="6 10" id="KW-0479">Metal-binding</keyword>
<dbReference type="InterPro" id="IPR043156">
    <property type="entry name" value="Catalase_clade2_helical"/>
</dbReference>
<evidence type="ECO:0000256" key="2">
    <source>
        <dbReference type="ARBA" id="ARBA00010660"/>
    </source>
</evidence>
<feature type="binding site" evidence="13">
    <location>
        <position position="155"/>
    </location>
    <ligand>
        <name>heme</name>
        <dbReference type="ChEBI" id="CHEBI:30413"/>
    </ligand>
</feature>
<feature type="active site" evidence="11">
    <location>
        <position position="69"/>
    </location>
</feature>
<evidence type="ECO:0000256" key="9">
    <source>
        <dbReference type="ARBA" id="ARBA00023324"/>
    </source>
</evidence>
<evidence type="ECO:0000259" key="17">
    <source>
        <dbReference type="SMART" id="SM01060"/>
    </source>
</evidence>
<dbReference type="PROSITE" id="PS51402">
    <property type="entry name" value="CATALASE_3"/>
    <property type="match status" value="1"/>
</dbReference>
<dbReference type="PANTHER" id="PTHR42821">
    <property type="entry name" value="CATALASE"/>
    <property type="match status" value="1"/>
</dbReference>
<feature type="region of interest" description="Disordered" evidence="16">
    <location>
        <begin position="1"/>
        <end position="24"/>
    </location>
</feature>
<dbReference type="InterPro" id="IPR024708">
    <property type="entry name" value="Catalase_AS"/>
</dbReference>
<evidence type="ECO:0000256" key="3">
    <source>
        <dbReference type="ARBA" id="ARBA00012314"/>
    </source>
</evidence>
<comment type="function">
    <text evidence="10">Decomposes hydrogen peroxide into water and oxygen; serves to protect cells from the toxic effects of hydrogen peroxide.</text>
</comment>
<dbReference type="PRINTS" id="PR00067">
    <property type="entry name" value="CATALASE"/>
</dbReference>
<dbReference type="PROSITE" id="PS00437">
    <property type="entry name" value="CATALASE_1"/>
    <property type="match status" value="1"/>
</dbReference>
<feature type="binding site" evidence="13">
    <location>
        <position position="66"/>
    </location>
    <ligand>
        <name>heme</name>
        <dbReference type="ChEBI" id="CHEBI:30413"/>
    </ligand>
</feature>
<dbReference type="GO" id="GO:0004096">
    <property type="term" value="F:catalase activity"/>
    <property type="evidence" value="ECO:0007669"/>
    <property type="project" value="UniProtKB-UniRule"/>
</dbReference>
<proteinExistence type="inferred from homology"/>
<reference evidence="18 19" key="1">
    <citation type="journal article" date="2016" name="Front. Microbiol.">
        <title>Comprehensive Phylogenetic Analysis of Bovine Non-aureus Staphylococci Species Based on Whole-Genome Sequencing.</title>
        <authorList>
            <person name="Naushad S."/>
            <person name="Barkema H.W."/>
            <person name="Luby C."/>
            <person name="Condas L.A."/>
            <person name="Nobrega D.B."/>
            <person name="Carson D.A."/>
            <person name="De Buck J."/>
        </authorList>
    </citation>
    <scope>NUCLEOTIDE SEQUENCE [LARGE SCALE GENOMIC DNA]</scope>
    <source>
        <strain evidence="18 19">SNUC 5959</strain>
    </source>
</reference>
<evidence type="ECO:0000256" key="12">
    <source>
        <dbReference type="PIRSR" id="PIRSR038927-2"/>
    </source>
</evidence>
<dbReference type="InterPro" id="IPR010582">
    <property type="entry name" value="Catalase_immune_responsive"/>
</dbReference>
<evidence type="ECO:0000256" key="1">
    <source>
        <dbReference type="ARBA" id="ARBA00001971"/>
    </source>
</evidence>
<comment type="caution">
    <text evidence="18">The sequence shown here is derived from an EMBL/GenBank/DDBJ whole genome shotgun (WGS) entry which is preliminary data.</text>
</comment>
<dbReference type="InterPro" id="IPR018028">
    <property type="entry name" value="Catalase"/>
</dbReference>
<dbReference type="SMART" id="SM01060">
    <property type="entry name" value="Catalase"/>
    <property type="match status" value="1"/>
</dbReference>
<dbReference type="GO" id="GO:0006979">
    <property type="term" value="P:response to oxidative stress"/>
    <property type="evidence" value="ECO:0007669"/>
    <property type="project" value="InterPro"/>
</dbReference>
<feature type="domain" description="Catalase core" evidence="17">
    <location>
        <begin position="22"/>
        <end position="410"/>
    </location>
</feature>
<dbReference type="EMBL" id="QXVO01000037">
    <property type="protein sequence ID" value="RIO43820.1"/>
    <property type="molecule type" value="Genomic_DNA"/>
</dbReference>
<evidence type="ECO:0000256" key="11">
    <source>
        <dbReference type="PIRSR" id="PIRSR038927-1"/>
    </source>
</evidence>
<feature type="binding site" description="axial binding residue" evidence="12">
    <location>
        <position position="356"/>
    </location>
    <ligand>
        <name>heme</name>
        <dbReference type="ChEBI" id="CHEBI:30413"/>
    </ligand>
    <ligandPart>
        <name>Fe</name>
        <dbReference type="ChEBI" id="CHEBI:18248"/>
    </ligandPart>
</feature>
<dbReference type="PROSITE" id="PS00438">
    <property type="entry name" value="CATALASE_2"/>
    <property type="match status" value="1"/>
</dbReference>
<evidence type="ECO:0000256" key="14">
    <source>
        <dbReference type="PIRSR" id="PIRSR038927-4"/>
    </source>
</evidence>
<feature type="binding site" evidence="13">
    <location>
        <position position="352"/>
    </location>
    <ligand>
        <name>heme</name>
        <dbReference type="ChEBI" id="CHEBI:30413"/>
    </ligand>
</feature>
<dbReference type="SUPFAM" id="SSF56634">
    <property type="entry name" value="Heme-dependent catalase-like"/>
    <property type="match status" value="1"/>
</dbReference>
<organism evidence="18 19">
    <name type="scientific">Staphylococcus hyicus</name>
    <dbReference type="NCBI Taxonomy" id="1284"/>
    <lineage>
        <taxon>Bacteria</taxon>
        <taxon>Bacillati</taxon>
        <taxon>Bacillota</taxon>
        <taxon>Bacilli</taxon>
        <taxon>Bacillales</taxon>
        <taxon>Staphylococcaceae</taxon>
        <taxon>Staphylococcus</taxon>
    </lineage>
</organism>
<evidence type="ECO:0000256" key="13">
    <source>
        <dbReference type="PIRSR" id="PIRSR038927-3"/>
    </source>
</evidence>
<dbReference type="InterPro" id="IPR011614">
    <property type="entry name" value="Catalase_core"/>
</dbReference>
<dbReference type="PANTHER" id="PTHR42821:SF1">
    <property type="entry name" value="CATALASE-B"/>
    <property type="match status" value="1"/>
</dbReference>
<dbReference type="InterPro" id="IPR020835">
    <property type="entry name" value="Catalase_sf"/>
</dbReference>
<keyword evidence="9 10" id="KW-0376">Hydrogen peroxide</keyword>
<keyword evidence="5 10" id="KW-0349">Heme</keyword>
<feature type="active site" evidence="11">
    <location>
        <position position="142"/>
    </location>
</feature>
<accession>A0A2T4R771</accession>
<gene>
    <name evidence="18" type="ORF">BUZ57_10235</name>
</gene>
<sequence length="665" mass="75906">MSNKKDQHLKSFRTNNNDKAMTTNQGIKVSEDENTLRAGARGPSLLEDFHFREKMTHFDHERIPERIVHARGYGAHGEFEVYEDLSDYTYADFLTHPSKKTPVFVRFSTVQGSKGSSDTVRDVRGFATKFYTDQGVFDLVGNNIPVFFIQDAMKFPDLVHAVKPEPHHDMPQGGSAHDTFWDFFAQNPESTHTTTWVMSDRGIPKNFRQIEGFGVHTFRLINQNGDAHFVKFHWKPKQGLESMVWDEAQIVAGKNADFHRQDLYEAIAKGDYPEWELGLQMIPESDEFLFDFDILDPTKIWPEDEIPVKIVGKMTLNRNVDNVFAETEQVAFHPGHIVPGLDFTNDPLLQGRLFSYTDTQISRLGGPNFHQIPINRPVNPVHNNQRDGMHQMHIHQGQVAYHNNALNHNSPHTTTPKEGGFEHYQEKIDAHKIQKRSESFKDYYTQARLYLNSLSQPEFDHTVSGFSFELGKCVNVMIKQNAVNQLNKVSRTLAERVAENIGVSVPDVNEEVQLNQSDSQLTMDKYERPLKGHSVGIVVDGNITTDILKSYAQTMVDSQLNYAFISDKPRHIEEDFGITETFDTVHPTLFDSLIVLTDNDTIFDQTEAFAELTYQHFKPLILTDKAVTALSNSRVDATQPGVIVSNDPEAVVHAFLKPRYWDRQL</sequence>
<evidence type="ECO:0000313" key="19">
    <source>
        <dbReference type="Proteomes" id="UP000285625"/>
    </source>
</evidence>
<dbReference type="Gene3D" id="1.20.1370.20">
    <property type="match status" value="1"/>
</dbReference>
<dbReference type="InterPro" id="IPR024712">
    <property type="entry name" value="Catalase_clade2"/>
</dbReference>
<evidence type="ECO:0000256" key="5">
    <source>
        <dbReference type="ARBA" id="ARBA00022617"/>
    </source>
</evidence>
<feature type="binding site" evidence="13">
    <location>
        <position position="106"/>
    </location>
    <ligand>
        <name>heme</name>
        <dbReference type="ChEBI" id="CHEBI:30413"/>
    </ligand>
</feature>
<dbReference type="InterPro" id="IPR029062">
    <property type="entry name" value="Class_I_gatase-like"/>
</dbReference>
<comment type="cofactor">
    <cofactor evidence="1 10 12">
        <name>heme</name>
        <dbReference type="ChEBI" id="CHEBI:30413"/>
    </cofactor>
</comment>
<dbReference type="RefSeq" id="WP_107632759.1">
    <property type="nucleotide sequence ID" value="NZ_JBHWSA010000072.1"/>
</dbReference>
<comment type="similarity">
    <text evidence="2">Belongs to the catalase family. HPII subfamily.</text>
</comment>
<evidence type="ECO:0000256" key="7">
    <source>
        <dbReference type="ARBA" id="ARBA00023002"/>
    </source>
</evidence>
<comment type="catalytic activity">
    <reaction evidence="10 15">
        <text>2 H2O2 = O2 + 2 H2O</text>
        <dbReference type="Rhea" id="RHEA:20309"/>
        <dbReference type="ChEBI" id="CHEBI:15377"/>
        <dbReference type="ChEBI" id="CHEBI:15379"/>
        <dbReference type="ChEBI" id="CHEBI:16240"/>
        <dbReference type="EC" id="1.11.1.6"/>
    </reaction>
</comment>
<dbReference type="Proteomes" id="UP000285625">
    <property type="component" value="Unassembled WGS sequence"/>
</dbReference>
<feature type="binding site" evidence="13">
    <location>
        <position position="363"/>
    </location>
    <ligand>
        <name>heme</name>
        <dbReference type="ChEBI" id="CHEBI:30413"/>
    </ligand>
</feature>
<dbReference type="InterPro" id="IPR041399">
    <property type="entry name" value="Catalase_large_C"/>
</dbReference>